<proteinExistence type="predicted"/>
<organism evidence="1 2">
    <name type="scientific">Paramecium primaurelia</name>
    <dbReference type="NCBI Taxonomy" id="5886"/>
    <lineage>
        <taxon>Eukaryota</taxon>
        <taxon>Sar</taxon>
        <taxon>Alveolata</taxon>
        <taxon>Ciliophora</taxon>
        <taxon>Intramacronucleata</taxon>
        <taxon>Oligohymenophorea</taxon>
        <taxon>Peniculida</taxon>
        <taxon>Parameciidae</taxon>
        <taxon>Paramecium</taxon>
    </lineage>
</organism>
<dbReference type="EMBL" id="CAJJDM010000033">
    <property type="protein sequence ID" value="CAD8063023.1"/>
    <property type="molecule type" value="Genomic_DNA"/>
</dbReference>
<dbReference type="Proteomes" id="UP000688137">
    <property type="component" value="Unassembled WGS sequence"/>
</dbReference>
<accession>A0A8S1LC41</accession>
<name>A0A8S1LC41_PARPR</name>
<evidence type="ECO:0000313" key="1">
    <source>
        <dbReference type="EMBL" id="CAD8063023.1"/>
    </source>
</evidence>
<gene>
    <name evidence="1" type="ORF">PPRIM_AZ9-3.1.T0340110</name>
</gene>
<dbReference type="Pfam" id="PF08923">
    <property type="entry name" value="MAPKK1_Int"/>
    <property type="match status" value="1"/>
</dbReference>
<dbReference type="SMART" id="SM01278">
    <property type="entry name" value="MAPKK1_Int"/>
    <property type="match status" value="1"/>
</dbReference>
<dbReference type="AlphaFoldDB" id="A0A8S1LC41"/>
<comment type="caution">
    <text evidence="1">The sequence shown here is derived from an EMBL/GenBank/DDBJ whole genome shotgun (WGS) entry which is preliminary data.</text>
</comment>
<keyword evidence="2" id="KW-1185">Reference proteome</keyword>
<sequence>MQNNPVLQRFLQNNPFIEGIVLMDKEGIEIIAAFQNENNKLRTGAQSLMYVVAIQQCNENLRKLSDSETKQITLVYDEWIIYFEIWTHSILIFYCNVKANIVSLKQLGQDLKRILYPYNDLLEKQQK</sequence>
<protein>
    <submittedName>
        <fullName evidence="1">Uncharacterized protein</fullName>
    </submittedName>
</protein>
<evidence type="ECO:0000313" key="2">
    <source>
        <dbReference type="Proteomes" id="UP000688137"/>
    </source>
</evidence>
<dbReference type="GO" id="GO:0032006">
    <property type="term" value="P:regulation of TOR signaling"/>
    <property type="evidence" value="ECO:0007669"/>
    <property type="project" value="InterPro"/>
</dbReference>
<dbReference type="OMA" id="SEWILYF"/>
<reference evidence="1" key="1">
    <citation type="submission" date="2021-01" db="EMBL/GenBank/DDBJ databases">
        <authorList>
            <consortium name="Genoscope - CEA"/>
            <person name="William W."/>
        </authorList>
    </citation>
    <scope>NUCLEOTIDE SEQUENCE</scope>
</reference>
<dbReference type="InterPro" id="IPR015019">
    <property type="entry name" value="LAMTOR3"/>
</dbReference>